<feature type="transmembrane region" description="Helical" evidence="1">
    <location>
        <begin position="56"/>
        <end position="80"/>
    </location>
</feature>
<protein>
    <submittedName>
        <fullName evidence="2">Uncharacterized protein</fullName>
    </submittedName>
</protein>
<reference evidence="2" key="1">
    <citation type="submission" date="2024-07" db="EMBL/GenBank/DDBJ databases">
        <title>Complete genome sequence of Verrucomicrobiaceae bacterium NT6N.</title>
        <authorList>
            <person name="Huang C."/>
            <person name="Takami H."/>
            <person name="Hamasaki K."/>
        </authorList>
    </citation>
    <scope>NUCLEOTIDE SEQUENCE</scope>
    <source>
        <strain evidence="2">NT6N</strain>
    </source>
</reference>
<name>A0AAT9FI05_9BACT</name>
<keyword evidence="1" id="KW-0812">Transmembrane</keyword>
<dbReference type="EMBL" id="AP026866">
    <property type="protein sequence ID" value="BDS05578.1"/>
    <property type="molecule type" value="Genomic_DNA"/>
</dbReference>
<keyword evidence="1" id="KW-0472">Membrane</keyword>
<evidence type="ECO:0000256" key="1">
    <source>
        <dbReference type="SAM" id="Phobius"/>
    </source>
</evidence>
<gene>
    <name evidence="2" type="ORF">NT6N_06180</name>
</gene>
<feature type="transmembrane region" description="Helical" evidence="1">
    <location>
        <begin position="92"/>
        <end position="120"/>
    </location>
</feature>
<dbReference type="KEGG" id="osu:NT6N_06180"/>
<accession>A0AAT9FI05</accession>
<sequence>MKVMNPTASSYTAIGAIFIAYALTGSVVASVGSKLATTIENSDIILPLISQVVMEIVSTGLLLPLTIAAGGIISVILAVLSKSDERRGQFITLLTTSWLLLLAGTLLTLLGFTLPFVYLLQSI</sequence>
<feature type="transmembrane region" description="Helical" evidence="1">
    <location>
        <begin position="12"/>
        <end position="36"/>
    </location>
</feature>
<evidence type="ECO:0000313" key="2">
    <source>
        <dbReference type="EMBL" id="BDS05578.1"/>
    </source>
</evidence>
<dbReference type="AlphaFoldDB" id="A0AAT9FI05"/>
<keyword evidence="1" id="KW-1133">Transmembrane helix</keyword>
<proteinExistence type="predicted"/>
<organism evidence="2">
    <name type="scientific">Oceaniferula spumae</name>
    <dbReference type="NCBI Taxonomy" id="2979115"/>
    <lineage>
        <taxon>Bacteria</taxon>
        <taxon>Pseudomonadati</taxon>
        <taxon>Verrucomicrobiota</taxon>
        <taxon>Verrucomicrobiia</taxon>
        <taxon>Verrucomicrobiales</taxon>
        <taxon>Verrucomicrobiaceae</taxon>
        <taxon>Oceaniferula</taxon>
    </lineage>
</organism>